<protein>
    <submittedName>
        <fullName evidence="1">RidA family protein</fullName>
    </submittedName>
</protein>
<dbReference type="CDD" id="cd06154">
    <property type="entry name" value="YjgF_YER057c_UK114_like_6"/>
    <property type="match status" value="1"/>
</dbReference>
<accession>A0A5M6ZI26</accession>
<dbReference type="Pfam" id="PF01042">
    <property type="entry name" value="Ribonuc_L-PSP"/>
    <property type="match status" value="1"/>
</dbReference>
<dbReference type="AlphaFoldDB" id="A0A5M6ZI26"/>
<reference evidence="1 2" key="1">
    <citation type="submission" date="2019-09" db="EMBL/GenBank/DDBJ databases">
        <authorList>
            <person name="Kevbrin V."/>
            <person name="Grouzdev D.S."/>
        </authorList>
    </citation>
    <scope>NUCLEOTIDE SEQUENCE [LARGE SCALE GENOMIC DNA]</scope>
    <source>
        <strain evidence="1 2">G-192</strain>
    </source>
</reference>
<sequence>MTKSRVRITSGAPWEDRVGYRRAVRCGDQVFVSGTVSVDADGRPHAPGDAGAQAERCLEIILAALAQFEAGPEHVVRTRIYVTDMAPESQAAVGAAHRAVFAAHPPASTMVGVSALAAPDFIVEIEADAILDQAGA</sequence>
<dbReference type="RefSeq" id="WP_150021517.1">
    <property type="nucleotide sequence ID" value="NZ_VWOJ01000001.1"/>
</dbReference>
<evidence type="ECO:0000313" key="1">
    <source>
        <dbReference type="EMBL" id="KAA5804486.1"/>
    </source>
</evidence>
<dbReference type="InterPro" id="IPR006175">
    <property type="entry name" value="YjgF/YER057c/UK114"/>
</dbReference>
<dbReference type="Proteomes" id="UP000325122">
    <property type="component" value="Unassembled WGS sequence"/>
</dbReference>
<name>A0A5M6ZI26_9PROT</name>
<keyword evidence="2" id="KW-1185">Reference proteome</keyword>
<gene>
    <name evidence="1" type="ORF">F1654_00280</name>
</gene>
<organism evidence="1 2">
    <name type="scientific">Alkalicaulis satelles</name>
    <dbReference type="NCBI Taxonomy" id="2609175"/>
    <lineage>
        <taxon>Bacteria</taxon>
        <taxon>Pseudomonadati</taxon>
        <taxon>Pseudomonadota</taxon>
        <taxon>Alphaproteobacteria</taxon>
        <taxon>Maricaulales</taxon>
        <taxon>Maricaulaceae</taxon>
        <taxon>Alkalicaulis</taxon>
    </lineage>
</organism>
<dbReference type="PANTHER" id="PTHR43857">
    <property type="entry name" value="BLR7761 PROTEIN"/>
    <property type="match status" value="1"/>
</dbReference>
<evidence type="ECO:0000313" key="2">
    <source>
        <dbReference type="Proteomes" id="UP000325122"/>
    </source>
</evidence>
<dbReference type="EMBL" id="VWOJ01000001">
    <property type="protein sequence ID" value="KAA5804486.1"/>
    <property type="molecule type" value="Genomic_DNA"/>
</dbReference>
<comment type="caution">
    <text evidence="1">The sequence shown here is derived from an EMBL/GenBank/DDBJ whole genome shotgun (WGS) entry which is preliminary data.</text>
</comment>
<dbReference type="Gene3D" id="3.30.1330.40">
    <property type="entry name" value="RutC-like"/>
    <property type="match status" value="1"/>
</dbReference>
<dbReference type="InterPro" id="IPR035959">
    <property type="entry name" value="RutC-like_sf"/>
</dbReference>
<proteinExistence type="predicted"/>
<dbReference type="PANTHER" id="PTHR43857:SF1">
    <property type="entry name" value="YJGH FAMILY PROTEIN"/>
    <property type="match status" value="1"/>
</dbReference>
<dbReference type="SUPFAM" id="SSF55298">
    <property type="entry name" value="YjgF-like"/>
    <property type="match status" value="1"/>
</dbReference>